<dbReference type="EMBL" id="CAUJNA010000004">
    <property type="protein sequence ID" value="CAJ1370219.1"/>
    <property type="molecule type" value="Genomic_DNA"/>
</dbReference>
<sequence>MTGRADAGAMGRGPALASMGLAVAAVAIAAGCAAQFTAMPALFLGHIAAMCACWCLMTAGSVVYSMAGFWPATGKNKDTARKAHAAIQSTAVLAALVGYLCIFSNHRLVGGSQFGFDPGNPPAKTAHALLGYVVLALMLLQAVQGWQKFLGLQAHCASRFTSEIHSMLSIQNLGQLRVALYPVNAHHRIGGLQESDGLQMGVRIMCRWAHCDCVLSGVCKACARCPSCTHKQAEMVYEA</sequence>
<reference evidence="9" key="1">
    <citation type="submission" date="2023-08" db="EMBL/GenBank/DDBJ databases">
        <authorList>
            <person name="Chen Y."/>
            <person name="Shah S."/>
            <person name="Dougan E. K."/>
            <person name="Thang M."/>
            <person name="Chan C."/>
        </authorList>
    </citation>
    <scope>NUCLEOTIDE SEQUENCE</scope>
</reference>
<comment type="subcellular location">
    <subcellularLocation>
        <location evidence="1">Membrane</location>
    </subcellularLocation>
</comment>
<dbReference type="GO" id="GO:0016020">
    <property type="term" value="C:membrane"/>
    <property type="evidence" value="ECO:0007669"/>
    <property type="project" value="UniProtKB-SubCell"/>
</dbReference>
<accession>A0AA36HJA8</accession>
<evidence type="ECO:0000313" key="9">
    <source>
        <dbReference type="EMBL" id="CAJ1370219.1"/>
    </source>
</evidence>
<keyword evidence="3 7" id="KW-0812">Transmembrane</keyword>
<evidence type="ECO:0000256" key="4">
    <source>
        <dbReference type="ARBA" id="ARBA00022982"/>
    </source>
</evidence>
<keyword evidence="2" id="KW-0813">Transport</keyword>
<feature type="non-terminal residue" evidence="9">
    <location>
        <position position="1"/>
    </location>
</feature>
<evidence type="ECO:0000313" key="10">
    <source>
        <dbReference type="Proteomes" id="UP001178507"/>
    </source>
</evidence>
<dbReference type="PROSITE" id="PS51257">
    <property type="entry name" value="PROKAR_LIPOPROTEIN"/>
    <property type="match status" value="1"/>
</dbReference>
<dbReference type="AlphaFoldDB" id="A0AA36HJA8"/>
<organism evidence="9 10">
    <name type="scientific">Effrenium voratum</name>
    <dbReference type="NCBI Taxonomy" id="2562239"/>
    <lineage>
        <taxon>Eukaryota</taxon>
        <taxon>Sar</taxon>
        <taxon>Alveolata</taxon>
        <taxon>Dinophyceae</taxon>
        <taxon>Suessiales</taxon>
        <taxon>Symbiodiniaceae</taxon>
        <taxon>Effrenium</taxon>
    </lineage>
</organism>
<evidence type="ECO:0000256" key="3">
    <source>
        <dbReference type="ARBA" id="ARBA00022692"/>
    </source>
</evidence>
<gene>
    <name evidence="9" type="ORF">EVOR1521_LOCUS845</name>
</gene>
<keyword evidence="10" id="KW-1185">Reference proteome</keyword>
<comment type="caution">
    <text evidence="9">The sequence shown here is derived from an EMBL/GenBank/DDBJ whole genome shotgun (WGS) entry which is preliminary data.</text>
</comment>
<dbReference type="Pfam" id="PF03188">
    <property type="entry name" value="Cytochrom_B561"/>
    <property type="match status" value="1"/>
</dbReference>
<keyword evidence="5 7" id="KW-1133">Transmembrane helix</keyword>
<evidence type="ECO:0000259" key="8">
    <source>
        <dbReference type="Pfam" id="PF03188"/>
    </source>
</evidence>
<feature type="transmembrane region" description="Helical" evidence="7">
    <location>
        <begin position="85"/>
        <end position="105"/>
    </location>
</feature>
<dbReference type="Gene3D" id="1.20.120.1770">
    <property type="match status" value="1"/>
</dbReference>
<name>A0AA36HJA8_9DINO</name>
<keyword evidence="4" id="KW-0249">Electron transport</keyword>
<proteinExistence type="predicted"/>
<evidence type="ECO:0000256" key="1">
    <source>
        <dbReference type="ARBA" id="ARBA00004370"/>
    </source>
</evidence>
<evidence type="ECO:0000256" key="6">
    <source>
        <dbReference type="ARBA" id="ARBA00023136"/>
    </source>
</evidence>
<dbReference type="Proteomes" id="UP001178507">
    <property type="component" value="Unassembled WGS sequence"/>
</dbReference>
<evidence type="ECO:0000256" key="2">
    <source>
        <dbReference type="ARBA" id="ARBA00022448"/>
    </source>
</evidence>
<evidence type="ECO:0000256" key="7">
    <source>
        <dbReference type="SAM" id="Phobius"/>
    </source>
</evidence>
<feature type="domain" description="Cytochrome b561" evidence="8">
    <location>
        <begin position="50"/>
        <end position="170"/>
    </location>
</feature>
<keyword evidence="6 7" id="KW-0472">Membrane</keyword>
<protein>
    <recommendedName>
        <fullName evidence="8">Cytochrome b561 domain-containing protein</fullName>
    </recommendedName>
</protein>
<feature type="transmembrane region" description="Helical" evidence="7">
    <location>
        <begin position="43"/>
        <end position="64"/>
    </location>
</feature>
<dbReference type="InterPro" id="IPR006593">
    <property type="entry name" value="Cyt_b561/ferric_Rdtase_TM"/>
</dbReference>
<evidence type="ECO:0000256" key="5">
    <source>
        <dbReference type="ARBA" id="ARBA00022989"/>
    </source>
</evidence>